<accession>A0A0E9SBA8</accession>
<reference evidence="1" key="1">
    <citation type="submission" date="2014-11" db="EMBL/GenBank/DDBJ databases">
        <authorList>
            <person name="Amaro Gonzalez C."/>
        </authorList>
    </citation>
    <scope>NUCLEOTIDE SEQUENCE</scope>
</reference>
<proteinExistence type="predicted"/>
<reference evidence="1" key="2">
    <citation type="journal article" date="2015" name="Fish Shellfish Immunol.">
        <title>Early steps in the European eel (Anguilla anguilla)-Vibrio vulnificus interaction in the gills: Role of the RtxA13 toxin.</title>
        <authorList>
            <person name="Callol A."/>
            <person name="Pajuelo D."/>
            <person name="Ebbesson L."/>
            <person name="Teles M."/>
            <person name="MacKenzie S."/>
            <person name="Amaro C."/>
        </authorList>
    </citation>
    <scope>NUCLEOTIDE SEQUENCE</scope>
</reference>
<name>A0A0E9SBA8_ANGAN</name>
<evidence type="ECO:0000313" key="1">
    <source>
        <dbReference type="EMBL" id="JAH38561.1"/>
    </source>
</evidence>
<dbReference type="AlphaFoldDB" id="A0A0E9SBA8"/>
<protein>
    <submittedName>
        <fullName evidence="1">Uncharacterized protein</fullName>
    </submittedName>
</protein>
<dbReference type="EMBL" id="GBXM01070016">
    <property type="protein sequence ID" value="JAH38561.1"/>
    <property type="molecule type" value="Transcribed_RNA"/>
</dbReference>
<sequence>MSTFLLLVCRDIHSMFINHGAPGVSKLWHHMQDQGGIASVSLLPSGFQS</sequence>
<organism evidence="1">
    <name type="scientific">Anguilla anguilla</name>
    <name type="common">European freshwater eel</name>
    <name type="synonym">Muraena anguilla</name>
    <dbReference type="NCBI Taxonomy" id="7936"/>
    <lineage>
        <taxon>Eukaryota</taxon>
        <taxon>Metazoa</taxon>
        <taxon>Chordata</taxon>
        <taxon>Craniata</taxon>
        <taxon>Vertebrata</taxon>
        <taxon>Euteleostomi</taxon>
        <taxon>Actinopterygii</taxon>
        <taxon>Neopterygii</taxon>
        <taxon>Teleostei</taxon>
        <taxon>Anguilliformes</taxon>
        <taxon>Anguillidae</taxon>
        <taxon>Anguilla</taxon>
    </lineage>
</organism>